<protein>
    <submittedName>
        <fullName evidence="1">Uncharacterized protein</fullName>
    </submittedName>
</protein>
<proteinExistence type="predicted"/>
<name>A0A6C0BT76_9ZZZZ</name>
<organism evidence="1">
    <name type="scientific">viral metagenome</name>
    <dbReference type="NCBI Taxonomy" id="1070528"/>
    <lineage>
        <taxon>unclassified sequences</taxon>
        <taxon>metagenomes</taxon>
        <taxon>organismal metagenomes</taxon>
    </lineage>
</organism>
<accession>A0A6C0BT76</accession>
<dbReference type="EMBL" id="MN739254">
    <property type="protein sequence ID" value="QHS95635.1"/>
    <property type="molecule type" value="Genomic_DNA"/>
</dbReference>
<reference evidence="1" key="1">
    <citation type="journal article" date="2020" name="Nature">
        <title>Giant virus diversity and host interactions through global metagenomics.</title>
        <authorList>
            <person name="Schulz F."/>
            <person name="Roux S."/>
            <person name="Paez-Espino D."/>
            <person name="Jungbluth S."/>
            <person name="Walsh D.A."/>
            <person name="Denef V.J."/>
            <person name="McMahon K.D."/>
            <person name="Konstantinidis K.T."/>
            <person name="Eloe-Fadrosh E.A."/>
            <person name="Kyrpides N.C."/>
            <person name="Woyke T."/>
        </authorList>
    </citation>
    <scope>NUCLEOTIDE SEQUENCE</scope>
    <source>
        <strain evidence="1">GVMAG-M-3300018868-6</strain>
    </source>
</reference>
<evidence type="ECO:0000313" key="1">
    <source>
        <dbReference type="EMBL" id="QHS95635.1"/>
    </source>
</evidence>
<sequence>MEPMIKLVHYVIVELKTITIKTMYLNSVKVVELSLT</sequence>
<dbReference type="AlphaFoldDB" id="A0A6C0BT76"/>